<accession>A0A090GAU7</accession>
<dbReference type="InterPro" id="IPR013249">
    <property type="entry name" value="RNA_pol_sigma70_r4_t2"/>
</dbReference>
<gene>
    <name evidence="2" type="ORF">MPL3365_230080</name>
</gene>
<organism evidence="2 3">
    <name type="scientific">Mesorhizobium plurifarium</name>
    <dbReference type="NCBI Taxonomy" id="69974"/>
    <lineage>
        <taxon>Bacteria</taxon>
        <taxon>Pseudomonadati</taxon>
        <taxon>Pseudomonadota</taxon>
        <taxon>Alphaproteobacteria</taxon>
        <taxon>Hyphomicrobiales</taxon>
        <taxon>Phyllobacteriaceae</taxon>
        <taxon>Mesorhizobium</taxon>
    </lineage>
</organism>
<evidence type="ECO:0000313" key="3">
    <source>
        <dbReference type="Proteomes" id="UP000046122"/>
    </source>
</evidence>
<reference evidence="2 3" key="1">
    <citation type="submission" date="2014-08" db="EMBL/GenBank/DDBJ databases">
        <authorList>
            <person name="Moulin Lionel"/>
        </authorList>
    </citation>
    <scope>NUCLEOTIDE SEQUENCE [LARGE SCALE GENOMIC DNA]</scope>
</reference>
<dbReference type="GO" id="GO:0016987">
    <property type="term" value="F:sigma factor activity"/>
    <property type="evidence" value="ECO:0007669"/>
    <property type="project" value="InterPro"/>
</dbReference>
<dbReference type="Gene3D" id="1.10.10.10">
    <property type="entry name" value="Winged helix-like DNA-binding domain superfamily/Winged helix DNA-binding domain"/>
    <property type="match status" value="1"/>
</dbReference>
<name>A0A090GAU7_MESPL</name>
<protein>
    <submittedName>
        <fullName evidence="2">Putative RNA polymerase sigma factor</fullName>
    </submittedName>
</protein>
<dbReference type="AlphaFoldDB" id="A0A090GAU7"/>
<evidence type="ECO:0000259" key="1">
    <source>
        <dbReference type="Pfam" id="PF08281"/>
    </source>
</evidence>
<dbReference type="Proteomes" id="UP000046122">
    <property type="component" value="Unassembled WGS sequence"/>
</dbReference>
<dbReference type="Gene3D" id="1.10.1740.10">
    <property type="match status" value="1"/>
</dbReference>
<feature type="domain" description="RNA polymerase sigma factor 70 region 4 type 2" evidence="1">
    <location>
        <begin position="96"/>
        <end position="143"/>
    </location>
</feature>
<sequence>MAALSASDLLWVLPQLRAFALCLADDQELADAVVEVVLVRAWNGDRHVAYDDVRLLLFNLMHREFHGYETTRALARLPGRPAALRTCSVDSTAKLLLRGLHPAEREAIVLLDACGFSELDAAAICECDLRTVRQRASNASAKLSQALHPTRAAGKPALRLCQAR</sequence>
<dbReference type="GO" id="GO:0003677">
    <property type="term" value="F:DNA binding"/>
    <property type="evidence" value="ECO:0007669"/>
    <property type="project" value="InterPro"/>
</dbReference>
<proteinExistence type="predicted"/>
<dbReference type="InterPro" id="IPR013324">
    <property type="entry name" value="RNA_pol_sigma_r3/r4-like"/>
</dbReference>
<dbReference type="SUPFAM" id="SSF88659">
    <property type="entry name" value="Sigma3 and sigma4 domains of RNA polymerase sigma factors"/>
    <property type="match status" value="1"/>
</dbReference>
<evidence type="ECO:0000313" key="2">
    <source>
        <dbReference type="EMBL" id="CDX56174.1"/>
    </source>
</evidence>
<dbReference type="InterPro" id="IPR036388">
    <property type="entry name" value="WH-like_DNA-bd_sf"/>
</dbReference>
<dbReference type="Pfam" id="PF08281">
    <property type="entry name" value="Sigma70_r4_2"/>
    <property type="match status" value="1"/>
</dbReference>
<dbReference type="GO" id="GO:0006352">
    <property type="term" value="P:DNA-templated transcription initiation"/>
    <property type="evidence" value="ECO:0007669"/>
    <property type="project" value="InterPro"/>
</dbReference>
<dbReference type="EMBL" id="CCNE01000016">
    <property type="protein sequence ID" value="CDX56174.1"/>
    <property type="molecule type" value="Genomic_DNA"/>
</dbReference>